<dbReference type="Pfam" id="PF01476">
    <property type="entry name" value="LysM"/>
    <property type="match status" value="1"/>
</dbReference>
<proteinExistence type="predicted"/>
<dbReference type="EMBL" id="RYYU01000001">
    <property type="protein sequence ID" value="RUL58752.1"/>
    <property type="molecule type" value="Genomic_DNA"/>
</dbReference>
<comment type="caution">
    <text evidence="3">The sequence shown here is derived from an EMBL/GenBank/DDBJ whole genome shotgun (WGS) entry which is preliminary data.</text>
</comment>
<dbReference type="SMART" id="SM00257">
    <property type="entry name" value="LysM"/>
    <property type="match status" value="1"/>
</dbReference>
<dbReference type="SUPFAM" id="SSF53822">
    <property type="entry name" value="Periplasmic binding protein-like I"/>
    <property type="match status" value="1"/>
</dbReference>
<evidence type="ECO:0000259" key="2">
    <source>
        <dbReference type="PROSITE" id="PS51782"/>
    </source>
</evidence>
<evidence type="ECO:0000313" key="4">
    <source>
        <dbReference type="Proteomes" id="UP000278983"/>
    </source>
</evidence>
<dbReference type="PROSITE" id="PS51782">
    <property type="entry name" value="LYSM"/>
    <property type="match status" value="1"/>
</dbReference>
<evidence type="ECO:0000313" key="3">
    <source>
        <dbReference type="EMBL" id="RUL58752.1"/>
    </source>
</evidence>
<dbReference type="Gene3D" id="3.40.50.2300">
    <property type="match status" value="1"/>
</dbReference>
<dbReference type="OrthoDB" id="2149800at2"/>
<dbReference type="InterPro" id="IPR018392">
    <property type="entry name" value="LysM"/>
</dbReference>
<evidence type="ECO:0000256" key="1">
    <source>
        <dbReference type="SAM" id="SignalP"/>
    </source>
</evidence>
<feature type="chain" id="PRO_5018679485" evidence="1">
    <location>
        <begin position="23"/>
        <end position="451"/>
    </location>
</feature>
<dbReference type="RefSeq" id="WP_126677848.1">
    <property type="nucleotide sequence ID" value="NZ_RYYU01000001.1"/>
</dbReference>
<dbReference type="InterPro" id="IPR028082">
    <property type="entry name" value="Peripla_BP_I"/>
</dbReference>
<reference evidence="3 4" key="1">
    <citation type="submission" date="2018-12" db="EMBL/GenBank/DDBJ databases">
        <title>Genome sequencing of Prevotella sp. KCOM 3155 (= JS262).</title>
        <authorList>
            <person name="Kook J.-K."/>
            <person name="Park S.-N."/>
            <person name="Lim Y.K."/>
        </authorList>
    </citation>
    <scope>NUCLEOTIDE SEQUENCE [LARGE SCALE GENOMIC DNA]</scope>
    <source>
        <strain evidence="3 4">KCOM 3155</strain>
    </source>
</reference>
<name>A0A3S0RZ03_9BACT</name>
<protein>
    <submittedName>
        <fullName evidence="3">LysM peptidoglycan-binding domain-containing protein</fullName>
    </submittedName>
</protein>
<dbReference type="CDD" id="cd00118">
    <property type="entry name" value="LysM"/>
    <property type="match status" value="1"/>
</dbReference>
<keyword evidence="1" id="KW-0732">Signal</keyword>
<organism evidence="3 4">
    <name type="scientific">Prevotella koreensis</name>
    <dbReference type="NCBI Taxonomy" id="2490854"/>
    <lineage>
        <taxon>Bacteria</taxon>
        <taxon>Pseudomonadati</taxon>
        <taxon>Bacteroidota</taxon>
        <taxon>Bacteroidia</taxon>
        <taxon>Bacteroidales</taxon>
        <taxon>Prevotellaceae</taxon>
        <taxon>Prevotella</taxon>
    </lineage>
</organism>
<dbReference type="Gene3D" id="3.10.350.10">
    <property type="entry name" value="LysM domain"/>
    <property type="match status" value="1"/>
</dbReference>
<dbReference type="Proteomes" id="UP000278983">
    <property type="component" value="Unassembled WGS sequence"/>
</dbReference>
<dbReference type="AlphaFoldDB" id="A0A3S0RZ03"/>
<gene>
    <name evidence="3" type="ORF">EHV08_02520</name>
</gene>
<feature type="signal peptide" evidence="1">
    <location>
        <begin position="1"/>
        <end position="22"/>
    </location>
</feature>
<dbReference type="SUPFAM" id="SSF54106">
    <property type="entry name" value="LysM domain"/>
    <property type="match status" value="1"/>
</dbReference>
<feature type="domain" description="LysM" evidence="2">
    <location>
        <begin position="29"/>
        <end position="75"/>
    </location>
</feature>
<dbReference type="InterPro" id="IPR036779">
    <property type="entry name" value="LysM_dom_sf"/>
</dbReference>
<sequence>MIHFFRYSLVLALLLVCSVSNAQVTKWRDMHKVAKGETIYGISREYGITEEQLRTANPEMNKPGYKLKKGEFIFIPYANEADAIAAADKVVTRSGEKSDVKKRAIRMGVMLPLHNVDGDGRRMVEYYRGLLLACDQMKREGISVDVYAWNVDINADIRMTLLDKGADKCDIIFGPLYTKQVKPLADFASKYGIKVVIPFSIESDAVKNNPNVFQIYQNPTFFNQEVVSQFVKRFESSHPVFIDCNDPSSTKGNFTTQLRKELEARNIAYSITNINSEWKNFARSFLPNKQNVIILNSEKSPCLNRVILRLDSLRAANPQLKLTFFGHTEWLMYAKYNMGKYCTYDTYIPAYFYYNAMSQAIGNFERSYKQWFRADMQDYLPRFAITGYDHGVFFLRGLHQYGVKFNGSTADKTALQTRLHFQKVGKTGGYQNTSFLFVHYNKDNSISTINF</sequence>
<keyword evidence="4" id="KW-1185">Reference proteome</keyword>
<accession>A0A3S0RZ03</accession>